<dbReference type="Proteomes" id="UP000176422">
    <property type="component" value="Unassembled WGS sequence"/>
</dbReference>
<dbReference type="EMBL" id="MGIT01000001">
    <property type="protein sequence ID" value="OGM93237.1"/>
    <property type="molecule type" value="Genomic_DNA"/>
</dbReference>
<protein>
    <recommendedName>
        <fullName evidence="3">Phosphoglycerate mutase</fullName>
    </recommendedName>
</protein>
<dbReference type="InterPro" id="IPR029033">
    <property type="entry name" value="His_PPase_superfam"/>
</dbReference>
<dbReference type="SUPFAM" id="SSF53254">
    <property type="entry name" value="Phosphoglycerate mutase-like"/>
    <property type="match status" value="1"/>
</dbReference>
<accession>A0A1F8DXG8</accession>
<evidence type="ECO:0000313" key="2">
    <source>
        <dbReference type="Proteomes" id="UP000176422"/>
    </source>
</evidence>
<evidence type="ECO:0000313" key="1">
    <source>
        <dbReference type="EMBL" id="OGM93237.1"/>
    </source>
</evidence>
<comment type="caution">
    <text evidence="1">The sequence shown here is derived from an EMBL/GenBank/DDBJ whole genome shotgun (WGS) entry which is preliminary data.</text>
</comment>
<evidence type="ECO:0008006" key="3">
    <source>
        <dbReference type="Google" id="ProtNLM"/>
    </source>
</evidence>
<sequence>MKTLITFRHGCYDGSGNLSPIGAEQIVDVAKMIQKINMAQLPITLLCSTAPRAKQGGDILIKRLHIPEELAIFNENLWQDNHHHGDFNQIEKLIDENFREDAILLCLPHLDTVSNIARYVAGKFDHKTKHFGESSYGCGWFINHTGCSSFPR</sequence>
<reference evidence="1 2" key="1">
    <citation type="journal article" date="2016" name="Nat. Commun.">
        <title>Thousands of microbial genomes shed light on interconnected biogeochemical processes in an aquifer system.</title>
        <authorList>
            <person name="Anantharaman K."/>
            <person name="Brown C.T."/>
            <person name="Hug L.A."/>
            <person name="Sharon I."/>
            <person name="Castelle C.J."/>
            <person name="Probst A.J."/>
            <person name="Thomas B.C."/>
            <person name="Singh A."/>
            <person name="Wilkins M.J."/>
            <person name="Karaoz U."/>
            <person name="Brodie E.L."/>
            <person name="Williams K.H."/>
            <person name="Hubbard S.S."/>
            <person name="Banfield J.F."/>
        </authorList>
    </citation>
    <scope>NUCLEOTIDE SEQUENCE [LARGE SCALE GENOMIC DNA]</scope>
</reference>
<dbReference type="Gene3D" id="3.40.50.1240">
    <property type="entry name" value="Phosphoglycerate mutase-like"/>
    <property type="match status" value="1"/>
</dbReference>
<name>A0A1F8DXG8_9BACT</name>
<dbReference type="STRING" id="1802559.A2372_02420"/>
<proteinExistence type="predicted"/>
<dbReference type="AlphaFoldDB" id="A0A1F8DXG8"/>
<organism evidence="1 2">
    <name type="scientific">Candidatus Wolfebacteria bacterium RIFOXYB1_FULL_54_12</name>
    <dbReference type="NCBI Taxonomy" id="1802559"/>
    <lineage>
        <taxon>Bacteria</taxon>
        <taxon>Candidatus Wolfeibacteriota</taxon>
    </lineage>
</organism>
<gene>
    <name evidence="1" type="ORF">A2372_02420</name>
</gene>